<evidence type="ECO:0000256" key="2">
    <source>
        <dbReference type="SAM" id="Phobius"/>
    </source>
</evidence>
<dbReference type="AlphaFoldDB" id="I1CZT4"/>
<protein>
    <submittedName>
        <fullName evidence="3">Uncharacterized protein</fullName>
    </submittedName>
</protein>
<keyword evidence="2" id="KW-1133">Transmembrane helix</keyword>
<dbReference type="EMBL" id="CM001484">
    <property type="protein sequence ID" value="EIE98208.1"/>
    <property type="molecule type" value="Genomic_DNA"/>
</dbReference>
<reference evidence="3 4" key="1">
    <citation type="submission" date="2011-09" db="EMBL/GenBank/DDBJ databases">
        <authorList>
            <consortium name="US DOE Joint Genome Institute (JGI-PGF)"/>
            <person name="Lucas S."/>
            <person name="Han J."/>
            <person name="Lapidus A."/>
            <person name="Cheng J.-F."/>
            <person name="Goodwin L."/>
            <person name="Pitluck S."/>
            <person name="Peters L."/>
            <person name="Land M.L."/>
            <person name="Hauser L."/>
            <person name="Brambilla E."/>
            <person name="Klenk H.-P."/>
            <person name="Woyke T.J."/>
        </authorList>
    </citation>
    <scope>NUCLEOTIDE SEQUENCE [LARGE SCALE GENOMIC DNA]</scope>
    <source>
        <strain evidence="3 4">K62</strain>
    </source>
</reference>
<accession>I1CZT4</accession>
<proteinExistence type="predicted"/>
<gene>
    <name evidence="3" type="ORF">SacglDRAFT_01278</name>
</gene>
<feature type="transmembrane region" description="Helical" evidence="2">
    <location>
        <begin position="12"/>
        <end position="32"/>
    </location>
</feature>
<name>I1CZT4_9PSEU</name>
<evidence type="ECO:0000313" key="3">
    <source>
        <dbReference type="EMBL" id="EIE98208.1"/>
    </source>
</evidence>
<reference evidence="4" key="2">
    <citation type="submission" date="2012-01" db="EMBL/GenBank/DDBJ databases">
        <title>Noncontiguous Finished sequence of chromosome of Saccharomonospora glauca K62.</title>
        <authorList>
            <consortium name="US DOE Joint Genome Institute"/>
            <person name="Lucas S."/>
            <person name="Han J."/>
            <person name="Lapidus A."/>
            <person name="Cheng J.-F."/>
            <person name="Goodwin L."/>
            <person name="Pitluck S."/>
            <person name="Peters L."/>
            <person name="Mikhailova N."/>
            <person name="Held B."/>
            <person name="Detter J.C."/>
            <person name="Han C."/>
            <person name="Tapia R."/>
            <person name="Land M."/>
            <person name="Hauser L."/>
            <person name="Kyrpides N."/>
            <person name="Ivanova N."/>
            <person name="Pagani I."/>
            <person name="Brambilla E.-M."/>
            <person name="Klenk H.-P."/>
            <person name="Woyke T."/>
        </authorList>
    </citation>
    <scope>NUCLEOTIDE SEQUENCE [LARGE SCALE GENOMIC DNA]</scope>
    <source>
        <strain evidence="4">K62</strain>
    </source>
</reference>
<evidence type="ECO:0000313" key="4">
    <source>
        <dbReference type="Proteomes" id="UP000005087"/>
    </source>
</evidence>
<feature type="transmembrane region" description="Helical" evidence="2">
    <location>
        <begin position="38"/>
        <end position="58"/>
    </location>
</feature>
<evidence type="ECO:0000256" key="1">
    <source>
        <dbReference type="SAM" id="MobiDB-lite"/>
    </source>
</evidence>
<sequence length="112" mass="11696">MTNRERRRSGRILAHLTASAVSAGSAIVINLLTESVSWLWVTLVGVFVLLNALVALFFERGGRADEPAEPTVSNVVLGHVGGINIQGSTVRGSIRQRSPADAPGTTGESGSS</sequence>
<dbReference type="STRING" id="928724.SacglDRAFT_01278"/>
<dbReference type="RefSeq" id="WP_005462723.1">
    <property type="nucleotide sequence ID" value="NZ_CM001484.1"/>
</dbReference>
<dbReference type="Proteomes" id="UP000005087">
    <property type="component" value="Chromosome"/>
</dbReference>
<organism evidence="3 4">
    <name type="scientific">Saccharomonospora glauca K62</name>
    <dbReference type="NCBI Taxonomy" id="928724"/>
    <lineage>
        <taxon>Bacteria</taxon>
        <taxon>Bacillati</taxon>
        <taxon>Actinomycetota</taxon>
        <taxon>Actinomycetes</taxon>
        <taxon>Pseudonocardiales</taxon>
        <taxon>Pseudonocardiaceae</taxon>
        <taxon>Saccharomonospora</taxon>
    </lineage>
</organism>
<dbReference type="HOGENOM" id="CLU_2144027_0_0_11"/>
<keyword evidence="4" id="KW-1185">Reference proteome</keyword>
<keyword evidence="2" id="KW-0812">Transmembrane</keyword>
<keyword evidence="2" id="KW-0472">Membrane</keyword>
<feature type="region of interest" description="Disordered" evidence="1">
    <location>
        <begin position="90"/>
        <end position="112"/>
    </location>
</feature>
<dbReference type="eggNOG" id="ENOG50326DN">
    <property type="taxonomic scope" value="Bacteria"/>
</dbReference>